<dbReference type="EMBL" id="CADCUW010000627">
    <property type="protein sequence ID" value="CAA9453126.1"/>
    <property type="molecule type" value="Genomic_DNA"/>
</dbReference>
<feature type="non-terminal residue" evidence="1">
    <location>
        <position position="1"/>
    </location>
</feature>
<dbReference type="GO" id="GO:0004623">
    <property type="term" value="F:phospholipase A2 activity"/>
    <property type="evidence" value="ECO:0007669"/>
    <property type="project" value="InterPro"/>
</dbReference>
<dbReference type="InterPro" id="IPR036444">
    <property type="entry name" value="PLipase_A2_dom_sf"/>
</dbReference>
<protein>
    <recommendedName>
        <fullName evidence="2">Phospholipase</fullName>
    </recommendedName>
</protein>
<reference evidence="1" key="1">
    <citation type="submission" date="2020-02" db="EMBL/GenBank/DDBJ databases">
        <authorList>
            <person name="Meier V. D."/>
        </authorList>
    </citation>
    <scope>NUCLEOTIDE SEQUENCE</scope>
    <source>
        <strain evidence="1">AVDCRST_MAG01</strain>
    </source>
</reference>
<dbReference type="GO" id="GO:0050482">
    <property type="term" value="P:arachidonate secretion"/>
    <property type="evidence" value="ECO:0007669"/>
    <property type="project" value="InterPro"/>
</dbReference>
<gene>
    <name evidence="1" type="ORF">AVDCRST_MAG01-01-4823</name>
</gene>
<organism evidence="1">
    <name type="scientific">uncultured Rubrobacteraceae bacterium</name>
    <dbReference type="NCBI Taxonomy" id="349277"/>
    <lineage>
        <taxon>Bacteria</taxon>
        <taxon>Bacillati</taxon>
        <taxon>Actinomycetota</taxon>
        <taxon>Rubrobacteria</taxon>
        <taxon>Rubrobacterales</taxon>
        <taxon>Rubrobacteraceae</taxon>
        <taxon>environmental samples</taxon>
    </lineage>
</organism>
<sequence>GHGDPTGNTPPIDAVDAVCREHDLCYALLGDFDSRCDQDFIECMPSAIASTPSPAGRNAGFLSLLYLSLAERNLALGETLFKRINLERRDG</sequence>
<dbReference type="AlphaFoldDB" id="A0A6J4QRV1"/>
<accession>A0A6J4QRV1</accession>
<name>A0A6J4QRV1_9ACTN</name>
<evidence type="ECO:0008006" key="2">
    <source>
        <dbReference type="Google" id="ProtNLM"/>
    </source>
</evidence>
<dbReference type="SUPFAM" id="SSF48619">
    <property type="entry name" value="Phospholipase A2, PLA2"/>
    <property type="match status" value="1"/>
</dbReference>
<proteinExistence type="predicted"/>
<evidence type="ECO:0000313" key="1">
    <source>
        <dbReference type="EMBL" id="CAA9453126.1"/>
    </source>
</evidence>
<dbReference type="Gene3D" id="1.20.90.10">
    <property type="entry name" value="Phospholipase A2 domain"/>
    <property type="match status" value="1"/>
</dbReference>
<dbReference type="GO" id="GO:0006644">
    <property type="term" value="P:phospholipid metabolic process"/>
    <property type="evidence" value="ECO:0007669"/>
    <property type="project" value="InterPro"/>
</dbReference>